<reference evidence="3 4" key="1">
    <citation type="submission" date="2024-02" db="EMBL/GenBank/DDBJ databases">
        <title>High-quality chromosome-scale genome assembly of Pensacola bahiagrass (Paspalum notatum Flugge var. saurae).</title>
        <authorList>
            <person name="Vega J.M."/>
            <person name="Podio M."/>
            <person name="Orjuela J."/>
            <person name="Siena L.A."/>
            <person name="Pessino S.C."/>
            <person name="Combes M.C."/>
            <person name="Mariac C."/>
            <person name="Albertini E."/>
            <person name="Pupilli F."/>
            <person name="Ortiz J.P.A."/>
            <person name="Leblanc O."/>
        </authorList>
    </citation>
    <scope>NUCLEOTIDE SEQUENCE [LARGE SCALE GENOMIC DNA]</scope>
    <source>
        <strain evidence="3">R1</strain>
        <tissue evidence="3">Leaf</tissue>
    </source>
</reference>
<accession>A0AAQ3U0F7</accession>
<feature type="domain" description="Disease resistance protein At4g27190-like leucine-rich repeats" evidence="2">
    <location>
        <begin position="859"/>
        <end position="980"/>
    </location>
</feature>
<dbReference type="PANTHER" id="PTHR33463">
    <property type="entry name" value="NB-ARC DOMAIN-CONTAINING PROTEIN-RELATED"/>
    <property type="match status" value="1"/>
</dbReference>
<proteinExistence type="predicted"/>
<dbReference type="PANTHER" id="PTHR33463:SF148">
    <property type="entry name" value="NB-ARC DOMAIN-CONTAINING PROTEIN"/>
    <property type="match status" value="1"/>
</dbReference>
<dbReference type="Gene3D" id="3.80.10.10">
    <property type="entry name" value="Ribonuclease Inhibitor"/>
    <property type="match status" value="2"/>
</dbReference>
<feature type="region of interest" description="Disordered" evidence="1">
    <location>
        <begin position="593"/>
        <end position="620"/>
    </location>
</feature>
<dbReference type="AlphaFoldDB" id="A0AAQ3U0F7"/>
<dbReference type="EMBL" id="CP144751">
    <property type="protein sequence ID" value="WVZ83086.1"/>
    <property type="molecule type" value="Genomic_DNA"/>
</dbReference>
<dbReference type="InterPro" id="IPR057135">
    <property type="entry name" value="At4g27190-like_LRR"/>
</dbReference>
<dbReference type="InterPro" id="IPR050905">
    <property type="entry name" value="Plant_NBS-LRR"/>
</dbReference>
<evidence type="ECO:0000313" key="3">
    <source>
        <dbReference type="EMBL" id="WVZ83086.1"/>
    </source>
</evidence>
<name>A0AAQ3U0F7_PASNO</name>
<keyword evidence="4" id="KW-1185">Reference proteome</keyword>
<evidence type="ECO:0000259" key="2">
    <source>
        <dbReference type="Pfam" id="PF23247"/>
    </source>
</evidence>
<organism evidence="3 4">
    <name type="scientific">Paspalum notatum var. saurae</name>
    <dbReference type="NCBI Taxonomy" id="547442"/>
    <lineage>
        <taxon>Eukaryota</taxon>
        <taxon>Viridiplantae</taxon>
        <taxon>Streptophyta</taxon>
        <taxon>Embryophyta</taxon>
        <taxon>Tracheophyta</taxon>
        <taxon>Spermatophyta</taxon>
        <taxon>Magnoliopsida</taxon>
        <taxon>Liliopsida</taxon>
        <taxon>Poales</taxon>
        <taxon>Poaceae</taxon>
        <taxon>PACMAD clade</taxon>
        <taxon>Panicoideae</taxon>
        <taxon>Andropogonodae</taxon>
        <taxon>Paspaleae</taxon>
        <taxon>Paspalinae</taxon>
        <taxon>Paspalum</taxon>
    </lineage>
</organism>
<dbReference type="InterPro" id="IPR032675">
    <property type="entry name" value="LRR_dom_sf"/>
</dbReference>
<evidence type="ECO:0000256" key="1">
    <source>
        <dbReference type="SAM" id="MobiDB-lite"/>
    </source>
</evidence>
<protein>
    <recommendedName>
        <fullName evidence="2">Disease resistance protein At4g27190-like leucine-rich repeats domain-containing protein</fullName>
    </recommendedName>
</protein>
<dbReference type="SUPFAM" id="SSF52058">
    <property type="entry name" value="L domain-like"/>
    <property type="match status" value="2"/>
</dbReference>
<gene>
    <name evidence="3" type="ORF">U9M48_030266</name>
</gene>
<feature type="compositionally biased region" description="Low complexity" evidence="1">
    <location>
        <begin position="611"/>
        <end position="620"/>
    </location>
</feature>
<sequence>MVQSSIMRTEVIKADSIDAAAERILDELKEDTDATRSISSRNNVIYFDGWDGLGASAVLRAVAQRLAAAAASEAPLAGLQFDQVIHMDCSKWESRRALQRAMAKQLKLPAEVMEMLDRQDEEDDYNGVAQDSRSEVPKAVREMYEHIQKLNRSFLVIFHNGSNEEIDLASFCGFPLSGYSTNKVLWTFQGRFRLYPKIKVDRALNKSPAQGATDVYLSAAPANEERDQQVHWSYLVQQEIADLVATEEHNIGHVFGSPGGIIQLQQGQGDIDCDDDEDGPWRAADLLQREMRLDEDFRQHNRQSLPSIASMPYWTSPPYEALLSPVIDKLHQFHKLGVMKLSYCAFSFSSHPFRSCHNLRILWIDHCIDQEISGPPDQGKSEEEDIHRFLEKLWVLNVGYTCCDRILSAQMMELMTGLQELNVIGAKDWDMGQLQGRLPNIRKLRVTKSTVRSTSCSEEDLFSGMNKMELLEFSGNHIIQGMASLSRNGISTSNSCLDTVIIIDGCVGIQNLSFGGCAKLKNLLLSGLFGALCVLKLSGTAIKTLDLSAMTAQKLDELYLDDCEELCAILWPPKERRKRYMLKLHINTTRSAAPALVHSSSSSSKEENKSTDGSTSTVGVTKTSTTASLTVAHGARPPSELDWCIAVKDSRLLRSLVTSFTDYFESHSVHVEISTPSHHRAIDIGGRKNEEKQVMSNSQQEQLKGNALVYGDVAVSISEEHLIQVEAGESDAPTITRTWPCPPADRLGSNDCYLYTQDEKMKGMDGGTITIPSAICDNARILHVHDALSITSIPGHARWYYLWWCRVERCPRLNFIFTTPRLAAGSNVLIFYYLRTFWASQLPRARFLWDMNNLLGSKIEERSFEHLTLLHLDFCPRLIHVLPYSPSIIERRRLKTLEIVWCGDLRTIFPLSSGGDDTGSHQEQQHKATKGEIITVKFPNLKHMHLHELPKVQSICGRGRMFAPNLETIKIRGCWSLRHLPSINRDRSDKVECNCEKEWWDRLEWDGLDANHHHSLYKLKYSKYYKKTLLRGRVLI</sequence>
<dbReference type="Proteomes" id="UP001341281">
    <property type="component" value="Chromosome 07"/>
</dbReference>
<dbReference type="Pfam" id="PF23247">
    <property type="entry name" value="LRR_RPS2"/>
    <property type="match status" value="1"/>
</dbReference>
<evidence type="ECO:0000313" key="4">
    <source>
        <dbReference type="Proteomes" id="UP001341281"/>
    </source>
</evidence>